<evidence type="ECO:0000313" key="1">
    <source>
        <dbReference type="EMBL" id="QJA47843.1"/>
    </source>
</evidence>
<reference evidence="1" key="1">
    <citation type="submission" date="2020-03" db="EMBL/GenBank/DDBJ databases">
        <title>The deep terrestrial virosphere.</title>
        <authorList>
            <person name="Holmfeldt K."/>
            <person name="Nilsson E."/>
            <person name="Simone D."/>
            <person name="Lopez-Fernandez M."/>
            <person name="Wu X."/>
            <person name="de Brujin I."/>
            <person name="Lundin D."/>
            <person name="Andersson A."/>
            <person name="Bertilsson S."/>
            <person name="Dopson M."/>
        </authorList>
    </citation>
    <scope>NUCLEOTIDE SEQUENCE</scope>
    <source>
        <strain evidence="1">TM448A00748</strain>
        <strain evidence="2">TM448B00292</strain>
    </source>
</reference>
<sequence>MSLMNYTQLFRGPTFVAAYPGWNFEEIFKLQNMTAEPTTNEITVQDPTRIGLPDLDSVNSTSAITFTGEAVAFSPRAAAIAMYGSVTQVPSGAVADEAHEAYIDRAIMLKHLPLEVTSVKSDDGVTTYERNKDYAVGPFGIRILPGGPLAEAIAATTPPEGEQLKRVPIKVTYNYPTVDVIKPFTTGQKFYRVMVGQINEGGNNEMRRIQCFYCKISLNGGIPLNQGTEFGTVPIQIKLLADPNIMDAGEAAMWQWEVQNVEAA</sequence>
<dbReference type="EMBL" id="MT144604">
    <property type="protein sequence ID" value="QJH94683.1"/>
    <property type="molecule type" value="Genomic_DNA"/>
</dbReference>
<dbReference type="EMBL" id="MT144060">
    <property type="protein sequence ID" value="QJA47843.1"/>
    <property type="molecule type" value="Genomic_DNA"/>
</dbReference>
<protein>
    <submittedName>
        <fullName evidence="1">Putative tail protein</fullName>
    </submittedName>
</protein>
<organism evidence="1">
    <name type="scientific">viral metagenome</name>
    <dbReference type="NCBI Taxonomy" id="1070528"/>
    <lineage>
        <taxon>unclassified sequences</taxon>
        <taxon>metagenomes</taxon>
        <taxon>organismal metagenomes</taxon>
    </lineage>
</organism>
<name>A0A6H1ZIU5_9ZZZZ</name>
<accession>A0A6H1ZIU5</accession>
<gene>
    <name evidence="1" type="ORF">TM448A00748_0007</name>
    <name evidence="2" type="ORF">TM448B00292_0020</name>
</gene>
<evidence type="ECO:0000313" key="2">
    <source>
        <dbReference type="EMBL" id="QJH94683.1"/>
    </source>
</evidence>
<proteinExistence type="predicted"/>
<dbReference type="AlphaFoldDB" id="A0A6H1ZIU5"/>